<keyword evidence="1" id="KW-0812">Transmembrane</keyword>
<organism evidence="2 3">
    <name type="scientific">Theobroma cacao</name>
    <name type="common">Cacao</name>
    <name type="synonym">Cocoa</name>
    <dbReference type="NCBI Taxonomy" id="3641"/>
    <lineage>
        <taxon>Eukaryota</taxon>
        <taxon>Viridiplantae</taxon>
        <taxon>Streptophyta</taxon>
        <taxon>Embryophyta</taxon>
        <taxon>Tracheophyta</taxon>
        <taxon>Spermatophyta</taxon>
        <taxon>Magnoliopsida</taxon>
        <taxon>eudicotyledons</taxon>
        <taxon>Gunneridae</taxon>
        <taxon>Pentapetalae</taxon>
        <taxon>rosids</taxon>
        <taxon>malvids</taxon>
        <taxon>Malvales</taxon>
        <taxon>Malvaceae</taxon>
        <taxon>Byttnerioideae</taxon>
        <taxon>Theobroma</taxon>
    </lineage>
</organism>
<dbReference type="Proteomes" id="UP000026915">
    <property type="component" value="Chromosome 5"/>
</dbReference>
<dbReference type="AlphaFoldDB" id="A0A061F387"/>
<accession>A0A061F387</accession>
<proteinExistence type="predicted"/>
<dbReference type="EMBL" id="CM001883">
    <property type="protein sequence ID" value="EOY08989.1"/>
    <property type="molecule type" value="Genomic_DNA"/>
</dbReference>
<protein>
    <submittedName>
        <fullName evidence="2">Uncharacterized protein</fullName>
    </submittedName>
</protein>
<evidence type="ECO:0000313" key="2">
    <source>
        <dbReference type="EMBL" id="EOY08989.1"/>
    </source>
</evidence>
<gene>
    <name evidence="2" type="ORF">TCM_024327</name>
</gene>
<feature type="transmembrane region" description="Helical" evidence="1">
    <location>
        <begin position="62"/>
        <end position="84"/>
    </location>
</feature>
<reference evidence="2 3" key="1">
    <citation type="journal article" date="2013" name="Genome Biol.">
        <title>The genome sequence of the most widely cultivated cacao type and its use to identify candidate genes regulating pod color.</title>
        <authorList>
            <person name="Motamayor J.C."/>
            <person name="Mockaitis K."/>
            <person name="Schmutz J."/>
            <person name="Haiminen N."/>
            <person name="Iii D.L."/>
            <person name="Cornejo O."/>
            <person name="Findley S.D."/>
            <person name="Zheng P."/>
            <person name="Utro F."/>
            <person name="Royaert S."/>
            <person name="Saski C."/>
            <person name="Jenkins J."/>
            <person name="Podicheti R."/>
            <person name="Zhao M."/>
            <person name="Scheffler B.E."/>
            <person name="Stack J.C."/>
            <person name="Feltus F.A."/>
            <person name="Mustiga G.M."/>
            <person name="Amores F."/>
            <person name="Phillips W."/>
            <person name="Marelli J.P."/>
            <person name="May G.D."/>
            <person name="Shapiro H."/>
            <person name="Ma J."/>
            <person name="Bustamante C.D."/>
            <person name="Schnell R.J."/>
            <person name="Main D."/>
            <person name="Gilbert D."/>
            <person name="Parida L."/>
            <person name="Kuhn D.N."/>
        </authorList>
    </citation>
    <scope>NUCLEOTIDE SEQUENCE [LARGE SCALE GENOMIC DNA]</scope>
    <source>
        <strain evidence="3">cv. Matina 1-6</strain>
    </source>
</reference>
<dbReference type="Gramene" id="EOY08989">
    <property type="protein sequence ID" value="EOY08989"/>
    <property type="gene ID" value="TCM_024327"/>
</dbReference>
<keyword evidence="3" id="KW-1185">Reference proteome</keyword>
<name>A0A061F387_THECC</name>
<evidence type="ECO:0000313" key="3">
    <source>
        <dbReference type="Proteomes" id="UP000026915"/>
    </source>
</evidence>
<dbReference type="InParanoid" id="A0A061F387"/>
<keyword evidence="1" id="KW-0472">Membrane</keyword>
<sequence length="98" mass="10891">MVVAGNRRYWGHRNSIIVGGTLSTTEPIEKSKGERIPLIGFSNPPPLPCRSSLILHLSPPPFFLPMLGALCRLLLQASIFLLAADRFCFKVCLLWVVM</sequence>
<evidence type="ECO:0000256" key="1">
    <source>
        <dbReference type="SAM" id="Phobius"/>
    </source>
</evidence>
<keyword evidence="1" id="KW-1133">Transmembrane helix</keyword>
<dbReference type="HOGENOM" id="CLU_2337785_0_0_1"/>